<evidence type="ECO:0000256" key="2">
    <source>
        <dbReference type="ARBA" id="ARBA00022475"/>
    </source>
</evidence>
<evidence type="ECO:0000313" key="12">
    <source>
        <dbReference type="Proteomes" id="UP000269721"/>
    </source>
</evidence>
<sequence length="573" mass="61868">MSPPIPSTPVPPGVGPPDAEGYYTLPAIPQEMSYGHIYLPYKFTPAQQAENAVGFLLTVTAFFLGLLFLRVQRRVPFYPGKLFALFIIGVDLISVANACFLEHLPALILGHRLAGWYVCQVQGLIDGAWGVAAQAGMFCFTLERYCAVVRGRPLKSGQARVLIIMSAVSSVVLSAIPFAYSHWAAPMPSGIWCTPAWSTGDWRGMVISIEGGVSIAPVVFGIAFMYRAIYLKVSESTRVVREMGADSSAWATTRKNADEPGLGSTGWPQSKGIESNGSDKIDDGDLSLALPPIPTPSPIILTMPLDGTGTATSRPRSPTVLSVPHNGNGDSTTTPIPSPRPSRLPPRQLSMPSTTSKSTAHVLASSELSPTSPTTAKSYPDPDLSYSPPEKHSPKPRVPPHSSSSRGGRILAALGVPVSSTKNDRKLSKTISTLSPNSAHSHDAIPHAPRSVIAINSIKNPRSALPQTIIHRRREPDLPSAVSFQAFVIVVIYYVSILPLLAAISYNLVTRHSVPVWWDLLAYYCAVTYTVMNPILFLTLNPQYRTAFAEEKNEWARWLGLRGGPGNGGIYDR</sequence>
<dbReference type="Proteomes" id="UP000269721">
    <property type="component" value="Unassembled WGS sequence"/>
</dbReference>
<feature type="transmembrane region" description="Helical" evidence="10">
    <location>
        <begin position="521"/>
        <end position="540"/>
    </location>
</feature>
<dbReference type="GO" id="GO:0005886">
    <property type="term" value="C:plasma membrane"/>
    <property type="evidence" value="ECO:0007669"/>
    <property type="project" value="UniProtKB-SubCell"/>
</dbReference>
<dbReference type="Gene3D" id="1.20.1070.10">
    <property type="entry name" value="Rhodopsin 7-helix transmembrane proteins"/>
    <property type="match status" value="2"/>
</dbReference>
<dbReference type="EMBL" id="ML000244">
    <property type="protein sequence ID" value="RKO84323.1"/>
    <property type="molecule type" value="Genomic_DNA"/>
</dbReference>
<keyword evidence="4 10" id="KW-1133">Transmembrane helix</keyword>
<keyword evidence="2" id="KW-1003">Cell membrane</keyword>
<feature type="transmembrane region" description="Helical" evidence="10">
    <location>
        <begin position="205"/>
        <end position="226"/>
    </location>
</feature>
<accession>A0A4P9VZU1</accession>
<feature type="compositionally biased region" description="Polar residues" evidence="9">
    <location>
        <begin position="366"/>
        <end position="377"/>
    </location>
</feature>
<feature type="transmembrane region" description="Helical" evidence="10">
    <location>
        <begin position="52"/>
        <end position="71"/>
    </location>
</feature>
<feature type="transmembrane region" description="Helical" evidence="10">
    <location>
        <begin position="114"/>
        <end position="140"/>
    </location>
</feature>
<evidence type="ECO:0000256" key="3">
    <source>
        <dbReference type="ARBA" id="ARBA00022692"/>
    </source>
</evidence>
<feature type="transmembrane region" description="Helical" evidence="10">
    <location>
        <begin position="161"/>
        <end position="185"/>
    </location>
</feature>
<evidence type="ECO:0000256" key="9">
    <source>
        <dbReference type="SAM" id="MobiDB-lite"/>
    </source>
</evidence>
<dbReference type="OrthoDB" id="2113128at2759"/>
<evidence type="ECO:0000256" key="7">
    <source>
        <dbReference type="ARBA" id="ARBA00023170"/>
    </source>
</evidence>
<feature type="compositionally biased region" description="Low complexity" evidence="9">
    <location>
        <begin position="378"/>
        <end position="388"/>
    </location>
</feature>
<dbReference type="Pfam" id="PF00001">
    <property type="entry name" value="7tm_1"/>
    <property type="match status" value="1"/>
</dbReference>
<keyword evidence="8" id="KW-0807">Transducer</keyword>
<feature type="compositionally biased region" description="Polar residues" evidence="9">
    <location>
        <begin position="429"/>
        <end position="439"/>
    </location>
</feature>
<dbReference type="PANTHER" id="PTHR22752">
    <property type="entry name" value="G PROTEIN-COUPLED RECEPTOR"/>
    <property type="match status" value="1"/>
</dbReference>
<keyword evidence="7" id="KW-0675">Receptor</keyword>
<reference evidence="12" key="1">
    <citation type="journal article" date="2018" name="Nat. Microbiol.">
        <title>Leveraging single-cell genomics to expand the fungal tree of life.</title>
        <authorList>
            <person name="Ahrendt S.R."/>
            <person name="Quandt C.A."/>
            <person name="Ciobanu D."/>
            <person name="Clum A."/>
            <person name="Salamov A."/>
            <person name="Andreopoulos B."/>
            <person name="Cheng J.F."/>
            <person name="Woyke T."/>
            <person name="Pelin A."/>
            <person name="Henrissat B."/>
            <person name="Reynolds N.K."/>
            <person name="Benny G.L."/>
            <person name="Smith M.E."/>
            <person name="James T.Y."/>
            <person name="Grigoriev I.V."/>
        </authorList>
    </citation>
    <scope>NUCLEOTIDE SEQUENCE [LARGE SCALE GENOMIC DNA]</scope>
</reference>
<dbReference type="InterPro" id="IPR000276">
    <property type="entry name" value="GPCR_Rhodpsn"/>
</dbReference>
<dbReference type="CDD" id="cd00637">
    <property type="entry name" value="7tm_classA_rhodopsin-like"/>
    <property type="match status" value="1"/>
</dbReference>
<feature type="transmembrane region" description="Helical" evidence="10">
    <location>
        <begin position="83"/>
        <end position="108"/>
    </location>
</feature>
<evidence type="ECO:0000256" key="4">
    <source>
        <dbReference type="ARBA" id="ARBA00022989"/>
    </source>
</evidence>
<keyword evidence="5" id="KW-0297">G-protein coupled receptor</keyword>
<evidence type="ECO:0000256" key="8">
    <source>
        <dbReference type="ARBA" id="ARBA00023224"/>
    </source>
</evidence>
<name>A0A4P9VZU1_9FUNG</name>
<evidence type="ECO:0008006" key="13">
    <source>
        <dbReference type="Google" id="ProtNLM"/>
    </source>
</evidence>
<evidence type="ECO:0000256" key="1">
    <source>
        <dbReference type="ARBA" id="ARBA00004651"/>
    </source>
</evidence>
<comment type="subcellular location">
    <subcellularLocation>
        <location evidence="1">Cell membrane</location>
        <topology evidence="1">Multi-pass membrane protein</topology>
    </subcellularLocation>
</comment>
<keyword evidence="12" id="KW-1185">Reference proteome</keyword>
<evidence type="ECO:0000313" key="11">
    <source>
        <dbReference type="EMBL" id="RKO84323.1"/>
    </source>
</evidence>
<proteinExistence type="predicted"/>
<dbReference type="AlphaFoldDB" id="A0A4P9VZU1"/>
<dbReference type="SUPFAM" id="SSF81321">
    <property type="entry name" value="Family A G protein-coupled receptor-like"/>
    <property type="match status" value="1"/>
</dbReference>
<organism evidence="11 12">
    <name type="scientific">Blyttiomyces helicus</name>
    <dbReference type="NCBI Taxonomy" id="388810"/>
    <lineage>
        <taxon>Eukaryota</taxon>
        <taxon>Fungi</taxon>
        <taxon>Fungi incertae sedis</taxon>
        <taxon>Chytridiomycota</taxon>
        <taxon>Chytridiomycota incertae sedis</taxon>
        <taxon>Chytridiomycetes</taxon>
        <taxon>Chytridiomycetes incertae sedis</taxon>
        <taxon>Blyttiomyces</taxon>
    </lineage>
</organism>
<keyword evidence="3 10" id="KW-0812">Transmembrane</keyword>
<protein>
    <recommendedName>
        <fullName evidence="13">G-protein coupled receptors family 1 profile domain-containing protein</fullName>
    </recommendedName>
</protein>
<evidence type="ECO:0000256" key="5">
    <source>
        <dbReference type="ARBA" id="ARBA00023040"/>
    </source>
</evidence>
<dbReference type="GO" id="GO:0004930">
    <property type="term" value="F:G protein-coupled receptor activity"/>
    <property type="evidence" value="ECO:0007669"/>
    <property type="project" value="UniProtKB-KW"/>
</dbReference>
<keyword evidence="6 10" id="KW-0472">Membrane</keyword>
<evidence type="ECO:0000256" key="10">
    <source>
        <dbReference type="SAM" id="Phobius"/>
    </source>
</evidence>
<feature type="compositionally biased region" description="Polar residues" evidence="9">
    <location>
        <begin position="266"/>
        <end position="276"/>
    </location>
</feature>
<feature type="transmembrane region" description="Helical" evidence="10">
    <location>
        <begin position="482"/>
        <end position="509"/>
    </location>
</feature>
<evidence type="ECO:0000256" key="6">
    <source>
        <dbReference type="ARBA" id="ARBA00023136"/>
    </source>
</evidence>
<feature type="region of interest" description="Disordered" evidence="9">
    <location>
        <begin position="245"/>
        <end position="442"/>
    </location>
</feature>
<gene>
    <name evidence="11" type="ORF">BDK51DRAFT_33042</name>
</gene>
<feature type="compositionally biased region" description="Polar residues" evidence="9">
    <location>
        <begin position="309"/>
        <end position="320"/>
    </location>
</feature>